<reference evidence="3" key="1">
    <citation type="journal article" date="2008" name="J. Bacteriol.">
        <title>Genome sequence of the fish pathogen Renibacterium salmoninarum suggests reductive evolution away from an environmental Arthrobacter ancestor.</title>
        <authorList>
            <person name="Wiens G.D."/>
            <person name="Rockey D.D."/>
            <person name="Wu Z."/>
            <person name="Chang J."/>
            <person name="Levy R."/>
            <person name="Crane S."/>
            <person name="Chen D.S."/>
            <person name="Capri G.R."/>
            <person name="Burnett J.R."/>
            <person name="Sudheesh P.S."/>
            <person name="Schipma M.J."/>
            <person name="Burd H."/>
            <person name="Bhattacharyya A."/>
            <person name="Rhodes L.D."/>
            <person name="Kaul R."/>
            <person name="Strom M.S."/>
        </authorList>
    </citation>
    <scope>NUCLEOTIDE SEQUENCE [LARGE SCALE GENOMIC DNA]</scope>
    <source>
        <strain evidence="3">ATCC 33209 / DSM 20767 / JCM 11484 / NBRC 15589 / NCIMB 2235</strain>
    </source>
</reference>
<evidence type="ECO:0000256" key="1">
    <source>
        <dbReference type="ARBA" id="ARBA00023121"/>
    </source>
</evidence>
<protein>
    <submittedName>
        <fullName evidence="2">DegV family protein</fullName>
    </submittedName>
</protein>
<dbReference type="PANTHER" id="PTHR33434:SF2">
    <property type="entry name" value="FATTY ACID-BINDING PROTEIN TM_1468"/>
    <property type="match status" value="1"/>
</dbReference>
<dbReference type="STRING" id="288705.RSal33209_1939"/>
<dbReference type="Pfam" id="PF02645">
    <property type="entry name" value="DegV"/>
    <property type="match status" value="1"/>
</dbReference>
<dbReference type="KEGG" id="rsa:RSal33209_1939"/>
<dbReference type="PANTHER" id="PTHR33434">
    <property type="entry name" value="DEGV DOMAIN-CONTAINING PROTEIN DR_1986-RELATED"/>
    <property type="match status" value="1"/>
</dbReference>
<dbReference type="RefSeq" id="WP_012245342.1">
    <property type="nucleotide sequence ID" value="NC_010168.1"/>
</dbReference>
<dbReference type="Gene3D" id="3.30.1180.10">
    <property type="match status" value="1"/>
</dbReference>
<gene>
    <name evidence="2" type="ordered locus">RSal33209_1939</name>
</gene>
<dbReference type="Proteomes" id="UP000002007">
    <property type="component" value="Chromosome"/>
</dbReference>
<evidence type="ECO:0000313" key="3">
    <source>
        <dbReference type="Proteomes" id="UP000002007"/>
    </source>
</evidence>
<dbReference type="InterPro" id="IPR043168">
    <property type="entry name" value="DegV_C"/>
</dbReference>
<sequence length="329" mass="34407">MSAATNGLGWLRKRLSELRSVKTVSETELKPRIAVVTDSAAALPADLIAEFGNGQLSVVPMPVMVDGEIYSEGDAELIEVLSLALAAGKAIKTSRPSPGQFERVYQALADQGFDGIFSVHISAELSGTVEAARLAASRVAIPVQVVDSRTVAMAQGFGVRAALLAAAAGGDLPVVAAAAQKAFESSTVFFYVPSLEQLRRGGRIGAAASWLGTVLAIKPILSVCDGQVVPLERVRSASKAISRVEELAKAELARRTNLSSIAIHDFGNPAQGKLMLEKLAEINEPPEEIFISDLPAVLAAHVGLGVLAVVIADLGSATEISNLPPQDRQ</sequence>
<dbReference type="eggNOG" id="COG1307">
    <property type="taxonomic scope" value="Bacteria"/>
</dbReference>
<dbReference type="PROSITE" id="PS51482">
    <property type="entry name" value="DEGV"/>
    <property type="match status" value="1"/>
</dbReference>
<dbReference type="InterPro" id="IPR050270">
    <property type="entry name" value="DegV_domain_contain"/>
</dbReference>
<dbReference type="InterPro" id="IPR003797">
    <property type="entry name" value="DegV"/>
</dbReference>
<keyword evidence="1" id="KW-0446">Lipid-binding</keyword>
<dbReference type="HOGENOM" id="CLU_048251_0_1_11"/>
<dbReference type="GO" id="GO:0008289">
    <property type="term" value="F:lipid binding"/>
    <property type="evidence" value="ECO:0007669"/>
    <property type="project" value="UniProtKB-KW"/>
</dbReference>
<proteinExistence type="predicted"/>
<dbReference type="EMBL" id="CP000910">
    <property type="protein sequence ID" value="ABY23672.1"/>
    <property type="molecule type" value="Genomic_DNA"/>
</dbReference>
<dbReference type="Gene3D" id="3.40.50.10170">
    <property type="match status" value="1"/>
</dbReference>
<dbReference type="NCBIfam" id="TIGR00762">
    <property type="entry name" value="DegV"/>
    <property type="match status" value="1"/>
</dbReference>
<organism evidence="2 3">
    <name type="scientific">Renibacterium salmoninarum (strain ATCC 33209 / DSM 20767 / JCM 11484 / NBRC 15589 / NCIMB 2235)</name>
    <dbReference type="NCBI Taxonomy" id="288705"/>
    <lineage>
        <taxon>Bacteria</taxon>
        <taxon>Bacillati</taxon>
        <taxon>Actinomycetota</taxon>
        <taxon>Actinomycetes</taxon>
        <taxon>Micrococcales</taxon>
        <taxon>Micrococcaceae</taxon>
        <taxon>Renibacterium</taxon>
    </lineage>
</organism>
<keyword evidence="3" id="KW-1185">Reference proteome</keyword>
<dbReference type="SUPFAM" id="SSF82549">
    <property type="entry name" value="DAK1/DegV-like"/>
    <property type="match status" value="1"/>
</dbReference>
<dbReference type="AlphaFoldDB" id="A9WS84"/>
<accession>A9WS84</accession>
<evidence type="ECO:0000313" key="2">
    <source>
        <dbReference type="EMBL" id="ABY23672.1"/>
    </source>
</evidence>
<name>A9WS84_RENSM</name>